<dbReference type="InterPro" id="IPR001878">
    <property type="entry name" value="Znf_CCHC"/>
</dbReference>
<feature type="region of interest" description="Disordered" evidence="2">
    <location>
        <begin position="345"/>
        <end position="384"/>
    </location>
</feature>
<keyword evidence="1" id="KW-0479">Metal-binding</keyword>
<dbReference type="EMBL" id="CAJPDT010000016">
    <property type="protein sequence ID" value="CAF9916105.1"/>
    <property type="molecule type" value="Genomic_DNA"/>
</dbReference>
<name>A0A8H3ICW3_9LECA</name>
<dbReference type="GO" id="GO:0003676">
    <property type="term" value="F:nucleic acid binding"/>
    <property type="evidence" value="ECO:0007669"/>
    <property type="project" value="InterPro"/>
</dbReference>
<dbReference type="OrthoDB" id="5421570at2759"/>
<keyword evidence="1" id="KW-0863">Zinc-finger</keyword>
<keyword evidence="1" id="KW-0862">Zinc</keyword>
<protein>
    <recommendedName>
        <fullName evidence="3">CCHC-type domain-containing protein</fullName>
    </recommendedName>
</protein>
<organism evidence="4 5">
    <name type="scientific">Imshaugia aleurites</name>
    <dbReference type="NCBI Taxonomy" id="172621"/>
    <lineage>
        <taxon>Eukaryota</taxon>
        <taxon>Fungi</taxon>
        <taxon>Dikarya</taxon>
        <taxon>Ascomycota</taxon>
        <taxon>Pezizomycotina</taxon>
        <taxon>Lecanoromycetes</taxon>
        <taxon>OSLEUM clade</taxon>
        <taxon>Lecanoromycetidae</taxon>
        <taxon>Lecanorales</taxon>
        <taxon>Lecanorineae</taxon>
        <taxon>Parmeliaceae</taxon>
        <taxon>Imshaugia</taxon>
    </lineage>
</organism>
<sequence>MAIVVKLPTGGVTTTANESTHETVTAATIPNPGAATVATVPSQVAVTAATAPSQEAITAATAPSQEAITAATVSPQEAAMSATVPSPEATTAVAVPPQEAATAAIATNQVVATAAVPPTEGVAASSQLSNRALVDLKKGAKVELWVTCPPFKIEVGGTTKYESEHLLYKTPKRLIRHFSPRWERELMEKKTSNRIHVPFPKQPVKLVVGWMMAGGGNNIGTVAIPYPHRHRENLQVLHRCVVYLEIDQLIERVKNDMERMKPAIPRMPAAMASRKTETPVPPKLCWYCNKTGHLRRNCPERFAVHVTMSTAEMYSMDGALLKTYSGVESKLEPVTGKGVAAKAASPEAALAKDLPNSEKSKVEPAAGKVVASNPTNPPTGTSDMHPIVSNLSNRALTNLEAGPSKEKLWPVSGEIVFVDTAGRRYLLDWSKVEIEMAANGNACNIKGSSIRLAP</sequence>
<accession>A0A8H3ICW3</accession>
<dbReference type="PROSITE" id="PS50158">
    <property type="entry name" value="ZF_CCHC"/>
    <property type="match status" value="1"/>
</dbReference>
<gene>
    <name evidence="4" type="ORF">IMSHALPRED_002977</name>
</gene>
<feature type="domain" description="CCHC-type" evidence="3">
    <location>
        <begin position="285"/>
        <end position="300"/>
    </location>
</feature>
<evidence type="ECO:0000313" key="4">
    <source>
        <dbReference type="EMBL" id="CAF9916105.1"/>
    </source>
</evidence>
<dbReference type="SUPFAM" id="SSF57756">
    <property type="entry name" value="Retrovirus zinc finger-like domains"/>
    <property type="match status" value="1"/>
</dbReference>
<dbReference type="Pfam" id="PF00098">
    <property type="entry name" value="zf-CCHC"/>
    <property type="match status" value="1"/>
</dbReference>
<dbReference type="AlphaFoldDB" id="A0A8H3ICW3"/>
<dbReference type="InterPro" id="IPR036875">
    <property type="entry name" value="Znf_CCHC_sf"/>
</dbReference>
<dbReference type="SMART" id="SM00343">
    <property type="entry name" value="ZnF_C2HC"/>
    <property type="match status" value="1"/>
</dbReference>
<comment type="caution">
    <text evidence="4">The sequence shown here is derived from an EMBL/GenBank/DDBJ whole genome shotgun (WGS) entry which is preliminary data.</text>
</comment>
<evidence type="ECO:0000313" key="5">
    <source>
        <dbReference type="Proteomes" id="UP000664534"/>
    </source>
</evidence>
<dbReference type="Proteomes" id="UP000664534">
    <property type="component" value="Unassembled WGS sequence"/>
</dbReference>
<feature type="compositionally biased region" description="Polar residues" evidence="2">
    <location>
        <begin position="372"/>
        <end position="382"/>
    </location>
</feature>
<evidence type="ECO:0000256" key="1">
    <source>
        <dbReference type="PROSITE-ProRule" id="PRU00047"/>
    </source>
</evidence>
<evidence type="ECO:0000256" key="2">
    <source>
        <dbReference type="SAM" id="MobiDB-lite"/>
    </source>
</evidence>
<evidence type="ECO:0000259" key="3">
    <source>
        <dbReference type="PROSITE" id="PS50158"/>
    </source>
</evidence>
<dbReference type="GO" id="GO:0008270">
    <property type="term" value="F:zinc ion binding"/>
    <property type="evidence" value="ECO:0007669"/>
    <property type="project" value="UniProtKB-KW"/>
</dbReference>
<reference evidence="4" key="1">
    <citation type="submission" date="2021-03" db="EMBL/GenBank/DDBJ databases">
        <authorList>
            <person name="Tagirdzhanova G."/>
        </authorList>
    </citation>
    <scope>NUCLEOTIDE SEQUENCE</scope>
</reference>
<keyword evidence="5" id="KW-1185">Reference proteome</keyword>
<proteinExistence type="predicted"/>
<dbReference type="Gene3D" id="4.10.60.10">
    <property type="entry name" value="Zinc finger, CCHC-type"/>
    <property type="match status" value="1"/>
</dbReference>